<evidence type="ECO:0000313" key="5">
    <source>
        <dbReference type="EMBL" id="MFD2519257.1"/>
    </source>
</evidence>
<organism evidence="5 6">
    <name type="scientific">Emticicia soli</name>
    <dbReference type="NCBI Taxonomy" id="2027878"/>
    <lineage>
        <taxon>Bacteria</taxon>
        <taxon>Pseudomonadati</taxon>
        <taxon>Bacteroidota</taxon>
        <taxon>Cytophagia</taxon>
        <taxon>Cytophagales</taxon>
        <taxon>Leadbetterellaceae</taxon>
        <taxon>Emticicia</taxon>
    </lineage>
</organism>
<dbReference type="SMART" id="SM00342">
    <property type="entry name" value="HTH_ARAC"/>
    <property type="match status" value="1"/>
</dbReference>
<evidence type="ECO:0000259" key="4">
    <source>
        <dbReference type="PROSITE" id="PS01124"/>
    </source>
</evidence>
<evidence type="ECO:0000313" key="6">
    <source>
        <dbReference type="Proteomes" id="UP001597510"/>
    </source>
</evidence>
<evidence type="ECO:0000256" key="3">
    <source>
        <dbReference type="ARBA" id="ARBA00023163"/>
    </source>
</evidence>
<dbReference type="RefSeq" id="WP_340237954.1">
    <property type="nucleotide sequence ID" value="NZ_JBBEWC010000009.1"/>
</dbReference>
<dbReference type="InterPro" id="IPR018060">
    <property type="entry name" value="HTH_AraC"/>
</dbReference>
<dbReference type="Gene3D" id="1.10.10.60">
    <property type="entry name" value="Homeodomain-like"/>
    <property type="match status" value="1"/>
</dbReference>
<gene>
    <name evidence="5" type="ORF">ACFSR2_00070</name>
</gene>
<feature type="domain" description="HTH araC/xylS-type" evidence="4">
    <location>
        <begin position="165"/>
        <end position="263"/>
    </location>
</feature>
<dbReference type="Proteomes" id="UP001597510">
    <property type="component" value="Unassembled WGS sequence"/>
</dbReference>
<keyword evidence="1" id="KW-0805">Transcription regulation</keyword>
<dbReference type="PROSITE" id="PS01124">
    <property type="entry name" value="HTH_ARAC_FAMILY_2"/>
    <property type="match status" value="1"/>
</dbReference>
<dbReference type="PANTHER" id="PTHR46796">
    <property type="entry name" value="HTH-TYPE TRANSCRIPTIONAL ACTIVATOR RHAS-RELATED"/>
    <property type="match status" value="1"/>
</dbReference>
<dbReference type="PANTHER" id="PTHR46796:SF13">
    <property type="entry name" value="HTH-TYPE TRANSCRIPTIONAL ACTIVATOR RHAS"/>
    <property type="match status" value="1"/>
</dbReference>
<evidence type="ECO:0000256" key="2">
    <source>
        <dbReference type="ARBA" id="ARBA00023125"/>
    </source>
</evidence>
<evidence type="ECO:0000256" key="1">
    <source>
        <dbReference type="ARBA" id="ARBA00023015"/>
    </source>
</evidence>
<keyword evidence="2" id="KW-0238">DNA-binding</keyword>
<name>A0ABW5J1P2_9BACT</name>
<keyword evidence="3" id="KW-0804">Transcription</keyword>
<dbReference type="Pfam" id="PF12833">
    <property type="entry name" value="HTH_18"/>
    <property type="match status" value="1"/>
</dbReference>
<sequence>MGLYFFPPSVALSDIIRTYRVVNFKFTDMNGIQAKPYPPRPEHCLSFYPRDTETVRYINSGKTFSKLRTVLFGQQSEVSNRYVGKDFLLFQIVFRPGGLYRLTGIPSHQITNAYIDAETVFPATELREINEKLAESDNAHYMITCVEAFLKRRISRSKIDIHALDKVCNLMLSTEKKLSLDWLAHESCLSVRQYERKFMERMGVSPKYYQKIIRFEHAFRMKNQFPKLDWLSIALQCGYYDYQHLVKDYKTLTQQSPNEFHFIDLSSPERAFGDADTY</sequence>
<dbReference type="InterPro" id="IPR046532">
    <property type="entry name" value="DUF6597"/>
</dbReference>
<protein>
    <submittedName>
        <fullName evidence="5">Helix-turn-helix domain-containing protein</fullName>
    </submittedName>
</protein>
<dbReference type="InterPro" id="IPR050204">
    <property type="entry name" value="AraC_XylS_family_regulators"/>
</dbReference>
<dbReference type="EMBL" id="JBHULC010000001">
    <property type="protein sequence ID" value="MFD2519257.1"/>
    <property type="molecule type" value="Genomic_DNA"/>
</dbReference>
<dbReference type="Pfam" id="PF20240">
    <property type="entry name" value="DUF6597"/>
    <property type="match status" value="1"/>
</dbReference>
<comment type="caution">
    <text evidence="5">The sequence shown here is derived from an EMBL/GenBank/DDBJ whole genome shotgun (WGS) entry which is preliminary data.</text>
</comment>
<reference evidence="6" key="1">
    <citation type="journal article" date="2019" name="Int. J. Syst. Evol. Microbiol.">
        <title>The Global Catalogue of Microorganisms (GCM) 10K type strain sequencing project: providing services to taxonomists for standard genome sequencing and annotation.</title>
        <authorList>
            <consortium name="The Broad Institute Genomics Platform"/>
            <consortium name="The Broad Institute Genome Sequencing Center for Infectious Disease"/>
            <person name="Wu L."/>
            <person name="Ma J."/>
        </authorList>
    </citation>
    <scope>NUCLEOTIDE SEQUENCE [LARGE SCALE GENOMIC DNA]</scope>
    <source>
        <strain evidence="6">KCTC 52344</strain>
    </source>
</reference>
<proteinExistence type="predicted"/>
<keyword evidence="6" id="KW-1185">Reference proteome</keyword>
<accession>A0ABW5J1P2</accession>